<dbReference type="NCBIfam" id="NF041043">
    <property type="entry name" value="BPSS1780_fam"/>
    <property type="match status" value="1"/>
</dbReference>
<name>A0ABV2CST0_9RHOO</name>
<dbReference type="EMBL" id="JBEWLZ010000008">
    <property type="protein sequence ID" value="MET1490974.1"/>
    <property type="molecule type" value="Genomic_DNA"/>
</dbReference>
<keyword evidence="1" id="KW-1133">Transmembrane helix</keyword>
<feature type="transmembrane region" description="Helical" evidence="1">
    <location>
        <begin position="45"/>
        <end position="65"/>
    </location>
</feature>
<evidence type="ECO:0000313" key="3">
    <source>
        <dbReference type="Proteomes" id="UP001548590"/>
    </source>
</evidence>
<evidence type="ECO:0000256" key="1">
    <source>
        <dbReference type="SAM" id="Phobius"/>
    </source>
</evidence>
<protein>
    <submittedName>
        <fullName evidence="2">BPSS1780 family membrane protein</fullName>
    </submittedName>
</protein>
<keyword evidence="3" id="KW-1185">Reference proteome</keyword>
<keyword evidence="1" id="KW-0812">Transmembrane</keyword>
<accession>A0ABV2CST0</accession>
<dbReference type="Proteomes" id="UP001548590">
    <property type="component" value="Unassembled WGS sequence"/>
</dbReference>
<feature type="transmembrane region" description="Helical" evidence="1">
    <location>
        <begin position="110"/>
        <end position="135"/>
    </location>
</feature>
<feature type="transmembrane region" description="Helical" evidence="1">
    <location>
        <begin position="238"/>
        <end position="256"/>
    </location>
</feature>
<organism evidence="2 3">
    <name type="scientific">Uliginosibacterium paludis</name>
    <dbReference type="NCBI Taxonomy" id="1615952"/>
    <lineage>
        <taxon>Bacteria</taxon>
        <taxon>Pseudomonadati</taxon>
        <taxon>Pseudomonadota</taxon>
        <taxon>Betaproteobacteria</taxon>
        <taxon>Rhodocyclales</taxon>
        <taxon>Zoogloeaceae</taxon>
        <taxon>Uliginosibacterium</taxon>
    </lineage>
</organism>
<sequence length="272" mass="28973">MQPTRLPQTPHGLAHLPAPERVSPYRSLSWLLAGWRMFAARPAEWILLALGCFSMLAVATLLVPIPLIGPILPPLLLSLLMGGLINAANRQAEGGMPRFEDLFSGFRLHAGNLTLVGLFYAIPLVILHLLVYIALSGSLLVSLFGDSLGSTINSMAADVVGMLADLGIALAVFLLLWGMMMLALLLAPALIMRDNAPSFDAMRLSLSASLRNPGAMFLLAVILYLLFVLALLPAGLGILVYIPVVVGAIAAARRELFQPAPPLTRLGKGEGN</sequence>
<dbReference type="RefSeq" id="WP_345930147.1">
    <property type="nucleotide sequence ID" value="NZ_JBDIVF010000014.1"/>
</dbReference>
<feature type="transmembrane region" description="Helical" evidence="1">
    <location>
        <begin position="168"/>
        <end position="192"/>
    </location>
</feature>
<dbReference type="InterPro" id="IPR047798">
    <property type="entry name" value="BPSS1780-like"/>
</dbReference>
<feature type="transmembrane region" description="Helical" evidence="1">
    <location>
        <begin position="71"/>
        <end position="89"/>
    </location>
</feature>
<gene>
    <name evidence="2" type="ORF">ABVT11_14140</name>
</gene>
<keyword evidence="1" id="KW-0472">Membrane</keyword>
<reference evidence="2 3" key="1">
    <citation type="submission" date="2024-07" db="EMBL/GenBank/DDBJ databases">
        <title>Uliginosibacterium paludis KCTC:42655.</title>
        <authorList>
            <person name="Kim M.K."/>
        </authorList>
    </citation>
    <scope>NUCLEOTIDE SEQUENCE [LARGE SCALE GENOMIC DNA]</scope>
    <source>
        <strain evidence="2 3">KCTC 42655</strain>
    </source>
</reference>
<evidence type="ECO:0000313" key="2">
    <source>
        <dbReference type="EMBL" id="MET1490974.1"/>
    </source>
</evidence>
<proteinExistence type="predicted"/>
<feature type="transmembrane region" description="Helical" evidence="1">
    <location>
        <begin position="213"/>
        <end position="232"/>
    </location>
</feature>
<comment type="caution">
    <text evidence="2">The sequence shown here is derived from an EMBL/GenBank/DDBJ whole genome shotgun (WGS) entry which is preliminary data.</text>
</comment>